<dbReference type="SMART" id="SM01370">
    <property type="entry name" value="TAFII55_N"/>
    <property type="match status" value="1"/>
</dbReference>
<feature type="region of interest" description="Disordered" evidence="7">
    <location>
        <begin position="203"/>
        <end position="235"/>
    </location>
</feature>
<feature type="compositionally biased region" description="Acidic residues" evidence="7">
    <location>
        <begin position="153"/>
        <end position="162"/>
    </location>
</feature>
<keyword evidence="3" id="KW-0805">Transcription regulation</keyword>
<evidence type="ECO:0000256" key="5">
    <source>
        <dbReference type="ARBA" id="ARBA00023242"/>
    </source>
</evidence>
<comment type="caution">
    <text evidence="9">The sequence shown here is derived from an EMBL/GenBank/DDBJ whole genome shotgun (WGS) entry which is preliminary data.</text>
</comment>
<dbReference type="PANTHER" id="PTHR12228">
    <property type="entry name" value="TRANSCRIPTION INITIATION FACTOR TFIID 55 KD SUBUNIT-RELATED"/>
    <property type="match status" value="1"/>
</dbReference>
<comment type="subcellular location">
    <subcellularLocation>
        <location evidence="1">Nucleus</location>
    </subcellularLocation>
</comment>
<evidence type="ECO:0000259" key="8">
    <source>
        <dbReference type="SMART" id="SM01370"/>
    </source>
</evidence>
<dbReference type="STRING" id="104452.A0A0L7KVQ3"/>
<reference evidence="9 10" key="1">
    <citation type="journal article" date="2015" name="Genome Biol. Evol.">
        <title>The genome of winter moth (Operophtera brumata) provides a genomic perspective on sexual dimorphism and phenology.</title>
        <authorList>
            <person name="Derks M.F."/>
            <person name="Smit S."/>
            <person name="Salis L."/>
            <person name="Schijlen E."/>
            <person name="Bossers A."/>
            <person name="Mateman C."/>
            <person name="Pijl A.S."/>
            <person name="de Ridder D."/>
            <person name="Groenen M.A."/>
            <person name="Visser M.E."/>
            <person name="Megens H.J."/>
        </authorList>
    </citation>
    <scope>NUCLEOTIDE SEQUENCE [LARGE SCALE GENOMIC DNA]</scope>
    <source>
        <strain evidence="9">WM2013NL</strain>
        <tissue evidence="9">Head and thorax</tissue>
    </source>
</reference>
<protein>
    <submittedName>
        <fullName evidence="9">Transcription initiation factor TFIID subunit 7</fullName>
    </submittedName>
</protein>
<feature type="region of interest" description="Disordered" evidence="7">
    <location>
        <begin position="105"/>
        <end position="162"/>
    </location>
</feature>
<dbReference type="GO" id="GO:0005669">
    <property type="term" value="C:transcription factor TFIID complex"/>
    <property type="evidence" value="ECO:0007669"/>
    <property type="project" value="InterPro"/>
</dbReference>
<dbReference type="EMBL" id="JTDY01005321">
    <property type="protein sequence ID" value="KOB67114.1"/>
    <property type="molecule type" value="Genomic_DNA"/>
</dbReference>
<dbReference type="Pfam" id="PF04658">
    <property type="entry name" value="TAFII55_N"/>
    <property type="match status" value="1"/>
</dbReference>
<evidence type="ECO:0000313" key="9">
    <source>
        <dbReference type="EMBL" id="KOB67114.1"/>
    </source>
</evidence>
<keyword evidence="9" id="KW-0396">Initiation factor</keyword>
<keyword evidence="9" id="KW-0648">Protein biosynthesis</keyword>
<evidence type="ECO:0000256" key="4">
    <source>
        <dbReference type="ARBA" id="ARBA00023163"/>
    </source>
</evidence>
<sequence length="306" mass="35247">MIMPRDKKDIDYPVELETQFILRMPEEPAKSLREVLRLGENFKNRLSIQMENDMRHGEVRFDDWLLHAKKSVEAPEIEKEVKRLLRADNEAVSITWEIIDEAVKEEEPSAKPEQSASVKPEKVKTKKEHIKAEGAKQSSSKVEDIFGGTLSDSDLEDENINVDIEDSRLSTYEDTYSETSMQATDFSKKSFATEFSSDMFNYPSTSVIKTPEAGSTKGRKKQPKPSTSTADPYAHGDYSHAAEVDFKLQQLTLQLEELKQRKQKTQQEIHGLENMTLRQRFQEILQAINKDIAFKEIEYQRLMGHK</sequence>
<evidence type="ECO:0000313" key="10">
    <source>
        <dbReference type="Proteomes" id="UP000037510"/>
    </source>
</evidence>
<dbReference type="GO" id="GO:0003743">
    <property type="term" value="F:translation initiation factor activity"/>
    <property type="evidence" value="ECO:0007669"/>
    <property type="project" value="UniProtKB-KW"/>
</dbReference>
<evidence type="ECO:0000256" key="1">
    <source>
        <dbReference type="ARBA" id="ARBA00004123"/>
    </source>
</evidence>
<evidence type="ECO:0000256" key="7">
    <source>
        <dbReference type="SAM" id="MobiDB-lite"/>
    </source>
</evidence>
<feature type="domain" description="TAFII55 protein conserved region" evidence="8">
    <location>
        <begin position="16"/>
        <end position="93"/>
    </location>
</feature>
<dbReference type="Proteomes" id="UP000037510">
    <property type="component" value="Unassembled WGS sequence"/>
</dbReference>
<keyword evidence="5" id="KW-0539">Nucleus</keyword>
<evidence type="ECO:0000256" key="3">
    <source>
        <dbReference type="ARBA" id="ARBA00023015"/>
    </source>
</evidence>
<dbReference type="InterPro" id="IPR037817">
    <property type="entry name" value="TAF7"/>
</dbReference>
<feature type="coiled-coil region" evidence="6">
    <location>
        <begin position="241"/>
        <end position="275"/>
    </location>
</feature>
<keyword evidence="4" id="KW-0804">Transcription</keyword>
<name>A0A0L7KVQ3_OPEBR</name>
<keyword evidence="10" id="KW-1185">Reference proteome</keyword>
<accession>A0A0L7KVQ3</accession>
<dbReference type="PANTHER" id="PTHR12228:SF0">
    <property type="entry name" value="TATA-BOX BINDING PROTEIN ASSOCIATED FACTOR 7"/>
    <property type="match status" value="1"/>
</dbReference>
<organism evidence="9 10">
    <name type="scientific">Operophtera brumata</name>
    <name type="common">Winter moth</name>
    <name type="synonym">Phalaena brumata</name>
    <dbReference type="NCBI Taxonomy" id="104452"/>
    <lineage>
        <taxon>Eukaryota</taxon>
        <taxon>Metazoa</taxon>
        <taxon>Ecdysozoa</taxon>
        <taxon>Arthropoda</taxon>
        <taxon>Hexapoda</taxon>
        <taxon>Insecta</taxon>
        <taxon>Pterygota</taxon>
        <taxon>Neoptera</taxon>
        <taxon>Endopterygota</taxon>
        <taxon>Lepidoptera</taxon>
        <taxon>Glossata</taxon>
        <taxon>Ditrysia</taxon>
        <taxon>Geometroidea</taxon>
        <taxon>Geometridae</taxon>
        <taxon>Larentiinae</taxon>
        <taxon>Operophtera</taxon>
    </lineage>
</organism>
<evidence type="ECO:0000256" key="6">
    <source>
        <dbReference type="SAM" id="Coils"/>
    </source>
</evidence>
<dbReference type="InterPro" id="IPR006751">
    <property type="entry name" value="TAFII55_prot_cons_reg"/>
</dbReference>
<dbReference type="GO" id="GO:0016251">
    <property type="term" value="F:RNA polymerase II general transcription initiation factor activity"/>
    <property type="evidence" value="ECO:0007669"/>
    <property type="project" value="TreeGrafter"/>
</dbReference>
<keyword evidence="6" id="KW-0175">Coiled coil</keyword>
<dbReference type="AlphaFoldDB" id="A0A0L7KVQ3"/>
<dbReference type="GO" id="GO:0051123">
    <property type="term" value="P:RNA polymerase II preinitiation complex assembly"/>
    <property type="evidence" value="ECO:0007669"/>
    <property type="project" value="TreeGrafter"/>
</dbReference>
<gene>
    <name evidence="9" type="ORF">OBRU01_20373</name>
</gene>
<comment type="similarity">
    <text evidence="2">Belongs to the TAF7 family.</text>
</comment>
<evidence type="ECO:0000256" key="2">
    <source>
        <dbReference type="ARBA" id="ARBA00009368"/>
    </source>
</evidence>
<proteinExistence type="inferred from homology"/>